<dbReference type="Pfam" id="PF07963">
    <property type="entry name" value="N_methyl"/>
    <property type="match status" value="1"/>
</dbReference>
<evidence type="ECO:0008006" key="4">
    <source>
        <dbReference type="Google" id="ProtNLM"/>
    </source>
</evidence>
<keyword evidence="1" id="KW-0472">Membrane</keyword>
<dbReference type="RefSeq" id="WP_055732158.1">
    <property type="nucleotide sequence ID" value="NZ_BMDY01000004.1"/>
</dbReference>
<name>A0ABQ1HYB1_9ALTE</name>
<protein>
    <recommendedName>
        <fullName evidence="4">Prepilin-type N-terminal cleavage/methylation domain-containing protein</fullName>
    </recommendedName>
</protein>
<feature type="transmembrane region" description="Helical" evidence="1">
    <location>
        <begin position="12"/>
        <end position="33"/>
    </location>
</feature>
<evidence type="ECO:0000313" key="3">
    <source>
        <dbReference type="Proteomes" id="UP000651977"/>
    </source>
</evidence>
<evidence type="ECO:0000313" key="2">
    <source>
        <dbReference type="EMBL" id="GGA98862.1"/>
    </source>
</evidence>
<proteinExistence type="predicted"/>
<dbReference type="InterPro" id="IPR012902">
    <property type="entry name" value="N_methyl_site"/>
</dbReference>
<keyword evidence="1" id="KW-0812">Transmembrane</keyword>
<reference evidence="3" key="1">
    <citation type="journal article" date="2019" name="Int. J. Syst. Evol. Microbiol.">
        <title>The Global Catalogue of Microorganisms (GCM) 10K type strain sequencing project: providing services to taxonomists for standard genome sequencing and annotation.</title>
        <authorList>
            <consortium name="The Broad Institute Genomics Platform"/>
            <consortium name="The Broad Institute Genome Sequencing Center for Infectious Disease"/>
            <person name="Wu L."/>
            <person name="Ma J."/>
        </authorList>
    </citation>
    <scope>NUCLEOTIDE SEQUENCE [LARGE SCALE GENOMIC DNA]</scope>
    <source>
        <strain evidence="3">CGMCC 1.10131</strain>
    </source>
</reference>
<evidence type="ECO:0000256" key="1">
    <source>
        <dbReference type="SAM" id="Phobius"/>
    </source>
</evidence>
<keyword evidence="1" id="KW-1133">Transmembrane helix</keyword>
<organism evidence="2 3">
    <name type="scientific">Agarivorans gilvus</name>
    <dbReference type="NCBI Taxonomy" id="680279"/>
    <lineage>
        <taxon>Bacteria</taxon>
        <taxon>Pseudomonadati</taxon>
        <taxon>Pseudomonadota</taxon>
        <taxon>Gammaproteobacteria</taxon>
        <taxon>Alteromonadales</taxon>
        <taxon>Alteromonadaceae</taxon>
        <taxon>Agarivorans</taxon>
    </lineage>
</organism>
<gene>
    <name evidence="2" type="ORF">GCM10007414_09860</name>
</gene>
<accession>A0ABQ1HYB1</accession>
<sequence length="140" mass="15829">MYKSPVSKGFTLIETLVAALIMFMVLAVSTQLYHSSVVASQKATASLILSGQFEEARILVKNEILRRHNSDAIAFSGQMGDITYEVEAELIASSTRQKVFNPETGNYDQPKNIYKLWDVKLLLINVNSKRTIRYKELSWP</sequence>
<dbReference type="PROSITE" id="PS00409">
    <property type="entry name" value="PROKAR_NTER_METHYL"/>
    <property type="match status" value="1"/>
</dbReference>
<dbReference type="Proteomes" id="UP000651977">
    <property type="component" value="Unassembled WGS sequence"/>
</dbReference>
<keyword evidence="3" id="KW-1185">Reference proteome</keyword>
<comment type="caution">
    <text evidence="2">The sequence shown here is derived from an EMBL/GenBank/DDBJ whole genome shotgun (WGS) entry which is preliminary data.</text>
</comment>
<dbReference type="EMBL" id="BMDY01000004">
    <property type="protein sequence ID" value="GGA98862.1"/>
    <property type="molecule type" value="Genomic_DNA"/>
</dbReference>